<dbReference type="EMBL" id="SFCI01000962">
    <property type="protein sequence ID" value="TFY77255.1"/>
    <property type="molecule type" value="Genomic_DNA"/>
</dbReference>
<dbReference type="AlphaFoldDB" id="A0A4Y9ZRQ0"/>
<feature type="compositionally biased region" description="Low complexity" evidence="1">
    <location>
        <begin position="173"/>
        <end position="188"/>
    </location>
</feature>
<evidence type="ECO:0000256" key="1">
    <source>
        <dbReference type="SAM" id="MobiDB-lite"/>
    </source>
</evidence>
<comment type="caution">
    <text evidence="2">The sequence shown here is derived from an EMBL/GenBank/DDBJ whole genome shotgun (WGS) entry which is preliminary data.</text>
</comment>
<organism evidence="2 3">
    <name type="scientific">Hericium alpestre</name>
    <dbReference type="NCBI Taxonomy" id="135208"/>
    <lineage>
        <taxon>Eukaryota</taxon>
        <taxon>Fungi</taxon>
        <taxon>Dikarya</taxon>
        <taxon>Basidiomycota</taxon>
        <taxon>Agaricomycotina</taxon>
        <taxon>Agaricomycetes</taxon>
        <taxon>Russulales</taxon>
        <taxon>Hericiaceae</taxon>
        <taxon>Hericium</taxon>
    </lineage>
</organism>
<protein>
    <submittedName>
        <fullName evidence="2">Uncharacterized protein</fullName>
    </submittedName>
</protein>
<evidence type="ECO:0000313" key="3">
    <source>
        <dbReference type="Proteomes" id="UP000298061"/>
    </source>
</evidence>
<feature type="compositionally biased region" description="Polar residues" evidence="1">
    <location>
        <begin position="214"/>
        <end position="223"/>
    </location>
</feature>
<proteinExistence type="predicted"/>
<feature type="region of interest" description="Disordered" evidence="1">
    <location>
        <begin position="173"/>
        <end position="192"/>
    </location>
</feature>
<dbReference type="OrthoDB" id="21418at2759"/>
<dbReference type="Proteomes" id="UP000298061">
    <property type="component" value="Unassembled WGS sequence"/>
</dbReference>
<evidence type="ECO:0000313" key="2">
    <source>
        <dbReference type="EMBL" id="TFY77255.1"/>
    </source>
</evidence>
<dbReference type="PANTHER" id="PTHR38645:SF1">
    <property type="entry name" value="YALI0F12243P"/>
    <property type="match status" value="1"/>
</dbReference>
<keyword evidence="3" id="KW-1185">Reference proteome</keyword>
<reference evidence="2 3" key="1">
    <citation type="submission" date="2019-02" db="EMBL/GenBank/DDBJ databases">
        <title>Genome sequencing of the rare red list fungi Hericium alpestre (H. flagellum).</title>
        <authorList>
            <person name="Buettner E."/>
            <person name="Kellner H."/>
        </authorList>
    </citation>
    <scope>NUCLEOTIDE SEQUENCE [LARGE SCALE GENOMIC DNA]</scope>
    <source>
        <strain evidence="2 3">DSM 108284</strain>
    </source>
</reference>
<gene>
    <name evidence="2" type="ORF">EWM64_g6756</name>
</gene>
<feature type="non-terminal residue" evidence="2">
    <location>
        <position position="261"/>
    </location>
</feature>
<dbReference type="PANTHER" id="PTHR38645">
    <property type="entry name" value="CHROMOSOME 9, WHOLE GENOME SHOTGUN SEQUENCE"/>
    <property type="match status" value="1"/>
</dbReference>
<feature type="region of interest" description="Disordered" evidence="1">
    <location>
        <begin position="214"/>
        <end position="239"/>
    </location>
</feature>
<accession>A0A4Y9ZRQ0</accession>
<feature type="compositionally biased region" description="Low complexity" evidence="1">
    <location>
        <begin position="230"/>
        <end position="239"/>
    </location>
</feature>
<name>A0A4Y9ZRQ0_9AGAM</name>
<feature type="region of interest" description="Disordered" evidence="1">
    <location>
        <begin position="100"/>
        <end position="167"/>
    </location>
</feature>
<feature type="compositionally biased region" description="Polar residues" evidence="1">
    <location>
        <begin position="135"/>
        <end position="150"/>
    </location>
</feature>
<sequence length="261" mass="27610">MESLNLNTLATSLPTANLANAEKDLLNDFKAAALSITTLYRSSRTTSKKAYNAGYAAACQDMLQMIQQGVSDSESEGGSGMPTIGRVMDWVEARIEAIRAREEEEEEDEEREKAGHVKIPQPAPAPGLNRAKTVPVQNKDNNTASTSTKHSQPPQSSPPSPSPTIAQRPLLPRTAKSRASTSATPTTTFKQPIINPAGAFSFNVHAPVSTALYTSPSSDTTASPIPVHTSPTPSSSALPAVAAGAKRRHAMMMMLDSTPSA</sequence>